<feature type="compositionally biased region" description="Polar residues" evidence="1">
    <location>
        <begin position="75"/>
        <end position="91"/>
    </location>
</feature>
<evidence type="ECO:0000256" key="1">
    <source>
        <dbReference type="SAM" id="MobiDB-lite"/>
    </source>
</evidence>
<sequence length="103" mass="11078">MGLVTKKRLLTTDEAKLRSSAHDGRCPSSIAGDSAINDTPARVLGTILRTKPWTGSQRHDQAALRNTLALTLGPSTGGTEYTSEAMQSLHTSLADDRTRRSTK</sequence>
<dbReference type="HOGENOM" id="CLU_2263997_0_0_1"/>
<feature type="compositionally biased region" description="Basic and acidic residues" evidence="1">
    <location>
        <begin position="93"/>
        <end position="103"/>
    </location>
</feature>
<feature type="compositionally biased region" description="Basic and acidic residues" evidence="1">
    <location>
        <begin position="15"/>
        <end position="25"/>
    </location>
</feature>
<dbReference type="VEuPathDB" id="FungiDB:FVEG_05308"/>
<feature type="region of interest" description="Disordered" evidence="1">
    <location>
        <begin position="75"/>
        <end position="103"/>
    </location>
</feature>
<gene>
    <name evidence="2" type="ORF">FVEG_05308</name>
</gene>
<evidence type="ECO:0000313" key="2">
    <source>
        <dbReference type="EMBL" id="EWG44138.1"/>
    </source>
</evidence>
<dbReference type="KEGG" id="fvr:FVEG_05308"/>
<dbReference type="GeneID" id="30063315"/>
<reference evidence="2 3" key="1">
    <citation type="journal article" date="2010" name="Nature">
        <title>Comparative genomics reveals mobile pathogenicity chromosomes in Fusarium.</title>
        <authorList>
            <person name="Ma L.J."/>
            <person name="van der Does H.C."/>
            <person name="Borkovich K.A."/>
            <person name="Coleman J.J."/>
            <person name="Daboussi M.J."/>
            <person name="Di Pietro A."/>
            <person name="Dufresne M."/>
            <person name="Freitag M."/>
            <person name="Grabherr M."/>
            <person name="Henrissat B."/>
            <person name="Houterman P.M."/>
            <person name="Kang S."/>
            <person name="Shim W.B."/>
            <person name="Woloshuk C."/>
            <person name="Xie X."/>
            <person name="Xu J.R."/>
            <person name="Antoniw J."/>
            <person name="Baker S.E."/>
            <person name="Bluhm B.H."/>
            <person name="Breakspear A."/>
            <person name="Brown D.W."/>
            <person name="Butchko R.A."/>
            <person name="Chapman S."/>
            <person name="Coulson R."/>
            <person name="Coutinho P.M."/>
            <person name="Danchin E.G."/>
            <person name="Diener A."/>
            <person name="Gale L.R."/>
            <person name="Gardiner D.M."/>
            <person name="Goff S."/>
            <person name="Hammond-Kosack K.E."/>
            <person name="Hilburn K."/>
            <person name="Hua-Van A."/>
            <person name="Jonkers W."/>
            <person name="Kazan K."/>
            <person name="Kodira C.D."/>
            <person name="Koehrsen M."/>
            <person name="Kumar L."/>
            <person name="Lee Y.H."/>
            <person name="Li L."/>
            <person name="Manners J.M."/>
            <person name="Miranda-Saavedra D."/>
            <person name="Mukherjee M."/>
            <person name="Park G."/>
            <person name="Park J."/>
            <person name="Park S.Y."/>
            <person name="Proctor R.H."/>
            <person name="Regev A."/>
            <person name="Ruiz-Roldan M.C."/>
            <person name="Sain D."/>
            <person name="Sakthikumar S."/>
            <person name="Sykes S."/>
            <person name="Schwartz D.C."/>
            <person name="Turgeon B.G."/>
            <person name="Wapinski I."/>
            <person name="Yoder O."/>
            <person name="Young S."/>
            <person name="Zeng Q."/>
            <person name="Zhou S."/>
            <person name="Galagan J."/>
            <person name="Cuomo C.A."/>
            <person name="Kistler H.C."/>
            <person name="Rep M."/>
        </authorList>
    </citation>
    <scope>NUCLEOTIDE SEQUENCE [LARGE SCALE GENOMIC DNA]</scope>
    <source>
        <strain evidence="3">M3125 / FGSC 7600</strain>
    </source>
</reference>
<feature type="region of interest" description="Disordered" evidence="1">
    <location>
        <begin position="15"/>
        <end position="34"/>
    </location>
</feature>
<dbReference type="AlphaFoldDB" id="W7LXY4"/>
<name>W7LXY4_GIBM7</name>
<proteinExistence type="predicted"/>
<evidence type="ECO:0000313" key="3">
    <source>
        <dbReference type="Proteomes" id="UP000009096"/>
    </source>
</evidence>
<protein>
    <submittedName>
        <fullName evidence="2">Uncharacterized protein</fullName>
    </submittedName>
</protein>
<dbReference type="Proteomes" id="UP000009096">
    <property type="component" value="Chromosome 3"/>
</dbReference>
<dbReference type="RefSeq" id="XP_018750329.1">
    <property type="nucleotide sequence ID" value="XM_018893475.1"/>
</dbReference>
<dbReference type="EMBL" id="DS022247">
    <property type="protein sequence ID" value="EWG44138.1"/>
    <property type="molecule type" value="Genomic_DNA"/>
</dbReference>
<organism evidence="2 3">
    <name type="scientific">Gibberella moniliformis (strain M3125 / FGSC 7600)</name>
    <name type="common">Maize ear and stalk rot fungus</name>
    <name type="synonym">Fusarium verticillioides</name>
    <dbReference type="NCBI Taxonomy" id="334819"/>
    <lineage>
        <taxon>Eukaryota</taxon>
        <taxon>Fungi</taxon>
        <taxon>Dikarya</taxon>
        <taxon>Ascomycota</taxon>
        <taxon>Pezizomycotina</taxon>
        <taxon>Sordariomycetes</taxon>
        <taxon>Hypocreomycetidae</taxon>
        <taxon>Hypocreales</taxon>
        <taxon>Nectriaceae</taxon>
        <taxon>Fusarium</taxon>
        <taxon>Fusarium fujikuroi species complex</taxon>
    </lineage>
</organism>
<keyword evidence="3" id="KW-1185">Reference proteome</keyword>
<accession>W7LXY4</accession>